<evidence type="ECO:0000256" key="3">
    <source>
        <dbReference type="ARBA" id="ARBA00022827"/>
    </source>
</evidence>
<feature type="binding site" evidence="5 7">
    <location>
        <position position="258"/>
    </location>
    <ligand>
        <name>FAD</name>
        <dbReference type="ChEBI" id="CHEBI:57692"/>
    </ligand>
</feature>
<comment type="cofactor">
    <cofactor evidence="1 5 6 7">
        <name>FAD</name>
        <dbReference type="ChEBI" id="CHEBI:57692"/>
    </cofactor>
</comment>
<feature type="binding site" evidence="5 7">
    <location>
        <begin position="73"/>
        <end position="77"/>
    </location>
    <ligand>
        <name>FAD</name>
        <dbReference type="ChEBI" id="CHEBI:57692"/>
    </ligand>
</feature>
<dbReference type="PANTHER" id="PTHR43716:SF1">
    <property type="entry name" value="D-2-HYDROXYGLUTARATE DEHYDROGENASE, MITOCHONDRIAL"/>
    <property type="match status" value="1"/>
</dbReference>
<dbReference type="OrthoDB" id="9772552at2"/>
<dbReference type="InterPro" id="IPR016173">
    <property type="entry name" value="D-lactate_DH_C-sub2"/>
</dbReference>
<dbReference type="NCBIfam" id="NF008387">
    <property type="entry name" value="PRK11183.1"/>
    <property type="match status" value="1"/>
</dbReference>
<evidence type="ECO:0000256" key="5">
    <source>
        <dbReference type="HAMAP-Rule" id="MF_02092"/>
    </source>
</evidence>
<evidence type="ECO:0000313" key="10">
    <source>
        <dbReference type="Proteomes" id="UP000009080"/>
    </source>
</evidence>
<dbReference type="HOGENOM" id="CLU_034094_0_0_6"/>
<dbReference type="Gene3D" id="3.30.43.10">
    <property type="entry name" value="Uridine Diphospho-n-acetylenolpyruvylglucosamine Reductase, domain 2"/>
    <property type="match status" value="1"/>
</dbReference>
<organism evidence="9 10">
    <name type="scientific">Teredinibacter turnerae (strain ATCC 39867 / T7901)</name>
    <dbReference type="NCBI Taxonomy" id="377629"/>
    <lineage>
        <taxon>Bacteria</taxon>
        <taxon>Pseudomonadati</taxon>
        <taxon>Pseudomonadota</taxon>
        <taxon>Gammaproteobacteria</taxon>
        <taxon>Cellvibrionales</taxon>
        <taxon>Cellvibrionaceae</taxon>
        <taxon>Teredinibacter</taxon>
    </lineage>
</organism>
<gene>
    <name evidence="5" type="primary">dld</name>
    <name evidence="9" type="ordered locus">TERTU_1470</name>
</gene>
<dbReference type="STRING" id="377629.TERTU_1470"/>
<dbReference type="eggNOG" id="COG0277">
    <property type="taxonomic scope" value="Bacteria"/>
</dbReference>
<dbReference type="PIRSF" id="PIRSF000101">
    <property type="entry name" value="D-lactate_dh"/>
    <property type="match status" value="1"/>
</dbReference>
<dbReference type="InterPro" id="IPR016169">
    <property type="entry name" value="FAD-bd_PCMH_sub2"/>
</dbReference>
<dbReference type="InterPro" id="IPR036318">
    <property type="entry name" value="FAD-bd_PCMH-like_sf"/>
</dbReference>
<dbReference type="GO" id="GO:0022904">
    <property type="term" value="P:respiratory electron transport chain"/>
    <property type="evidence" value="ECO:0007669"/>
    <property type="project" value="InterPro"/>
</dbReference>
<comment type="function">
    <text evidence="5 6">Catalyzes the oxidation of D-lactate to pyruvate.</text>
</comment>
<proteinExistence type="inferred from homology"/>
<dbReference type="EMBL" id="CP001614">
    <property type="protein sequence ID" value="ACR11158.1"/>
    <property type="molecule type" value="Genomic_DNA"/>
</dbReference>
<dbReference type="Pfam" id="PF09330">
    <property type="entry name" value="Lact-deh-memb"/>
    <property type="match status" value="1"/>
</dbReference>
<dbReference type="EC" id="1.1.5.12" evidence="5"/>
<dbReference type="Proteomes" id="UP000009080">
    <property type="component" value="Chromosome"/>
</dbReference>
<dbReference type="Gene3D" id="3.30.465.10">
    <property type="match status" value="1"/>
</dbReference>
<feature type="binding site" evidence="5 7">
    <location>
        <begin position="81"/>
        <end position="82"/>
    </location>
    <ligand>
        <name>FAD</name>
        <dbReference type="ChEBI" id="CHEBI:57692"/>
    </ligand>
</feature>
<evidence type="ECO:0000256" key="1">
    <source>
        <dbReference type="ARBA" id="ARBA00001974"/>
    </source>
</evidence>
<comment type="subcellular location">
    <subcellularLocation>
        <location evidence="5">Cell inner membrane</location>
        <topology evidence="5">Peripheral membrane protein</topology>
        <orientation evidence="5">Cytoplasmic side</orientation>
    </subcellularLocation>
</comment>
<dbReference type="GO" id="GO:0071949">
    <property type="term" value="F:FAD binding"/>
    <property type="evidence" value="ECO:0007669"/>
    <property type="project" value="InterPro"/>
</dbReference>
<dbReference type="GO" id="GO:0004458">
    <property type="term" value="F:D-lactate dehydrogenase (cytochrome) activity"/>
    <property type="evidence" value="ECO:0007669"/>
    <property type="project" value="UniProtKB-UniRule"/>
</dbReference>
<keyword evidence="2 5" id="KW-0285">Flavoprotein</keyword>
<dbReference type="RefSeq" id="WP_015817270.1">
    <property type="nucleotide sequence ID" value="NC_012997.1"/>
</dbReference>
<dbReference type="AlphaFoldDB" id="C5BSR5"/>
<evidence type="ECO:0000259" key="8">
    <source>
        <dbReference type="PROSITE" id="PS51387"/>
    </source>
</evidence>
<name>C5BSR5_TERTT</name>
<dbReference type="GO" id="GO:0048038">
    <property type="term" value="F:quinone binding"/>
    <property type="evidence" value="ECO:0007669"/>
    <property type="project" value="UniProtKB-KW"/>
</dbReference>
<dbReference type="GO" id="GO:0055085">
    <property type="term" value="P:transmembrane transport"/>
    <property type="evidence" value="ECO:0007669"/>
    <property type="project" value="InterPro"/>
</dbReference>
<evidence type="ECO:0000313" key="9">
    <source>
        <dbReference type="EMBL" id="ACR11158.1"/>
    </source>
</evidence>
<comment type="similarity">
    <text evidence="5">Belongs to the quinone-dependent D-lactate dehydrogenase family.</text>
</comment>
<evidence type="ECO:0000256" key="7">
    <source>
        <dbReference type="PIRSR" id="PIRSR000101-1"/>
    </source>
</evidence>
<keyword evidence="10" id="KW-1185">Reference proteome</keyword>
<feature type="domain" description="FAD-binding PCMH-type" evidence="8">
    <location>
        <begin position="39"/>
        <end position="210"/>
    </location>
</feature>
<dbReference type="PROSITE" id="PS51387">
    <property type="entry name" value="FAD_PCMH"/>
    <property type="match status" value="1"/>
</dbReference>
<feature type="binding site" evidence="7">
    <location>
        <position position="253"/>
    </location>
    <ligand>
        <name>FAD</name>
        <dbReference type="ChEBI" id="CHEBI:57692"/>
    </ligand>
</feature>
<dbReference type="SUPFAM" id="SSF56176">
    <property type="entry name" value="FAD-binding/transporter-associated domain-like"/>
    <property type="match status" value="1"/>
</dbReference>
<dbReference type="GO" id="GO:0006089">
    <property type="term" value="P:lactate metabolic process"/>
    <property type="evidence" value="ECO:0007669"/>
    <property type="project" value="UniProtKB-UniRule"/>
</dbReference>
<sequence length="580" mass="64160">MASMSNSELIRALQQVAGEENVLTSSKQTRYYRTGFRSGEGSAVAVVFPSSLWVQWQVLQACVNAGAIIIMQAANTGLTEGSSPSGHDYDRPVVIISGKKLDKLVLLNEGSQVLAFPGTSLYQLENALKPLKREPHSVIGSSCIGASVVGGIANNSGGALVQRGPAYTELSLYAQVNEQGELTLVNHLGLELGDSPQEILQRLEALPAESNAPATDKMASDREYIARVRDVNAETPARYNADPRRQFESSGCAGKLAVFAVRLDTFVAEEQSQVFYLGTNDDAVFTEIRRHILSSFEHMPVLGEYIHKTAFDVARDYGKDTFIAIKRLGTDAMPRLFSVKGYFTSVLNSVPLLPRDLPDRMLQWASKLFPQHLPNRLLRFHARYEHHLIIKMSGDGIAELNRYLASLFGNESEHERADKSNATSNGAYIACTPDEATDAMLHRFAVAGAGVRYLQVNTEEVEDIVALDIALKRNESNWFEALPSEISEKILPPLYYGHFFCHVFHQDYLVKKGHCAKDVKKALLAYQDTRQAAYPAEHNFGHLYQVPPETEAFYRSLDPTNTFNSGIGKTSKQKRYGGCC</sequence>
<feature type="binding site" evidence="5 7">
    <location>
        <position position="140"/>
    </location>
    <ligand>
        <name>FAD</name>
        <dbReference type="ChEBI" id="CHEBI:57692"/>
    </ligand>
</feature>
<keyword evidence="5 6" id="KW-0874">Quinone</keyword>
<evidence type="ECO:0000256" key="6">
    <source>
        <dbReference type="PIRNR" id="PIRNR000101"/>
    </source>
</evidence>
<evidence type="ECO:0000256" key="2">
    <source>
        <dbReference type="ARBA" id="ARBA00022630"/>
    </source>
</evidence>
<dbReference type="InterPro" id="IPR015409">
    <property type="entry name" value="Lactate_DH_C"/>
</dbReference>
<keyword evidence="4 5" id="KW-0560">Oxidoreductase</keyword>
<reference evidence="9 10" key="1">
    <citation type="journal article" date="2009" name="PLoS ONE">
        <title>The complete genome of Teredinibacter turnerae T7901: an intracellular endosymbiont of marine wood-boring bivalves (shipworms).</title>
        <authorList>
            <person name="Yang J.C."/>
            <person name="Madupu R."/>
            <person name="Durkin A.S."/>
            <person name="Ekborg N.A."/>
            <person name="Pedamallu C.S."/>
            <person name="Hostetler J.B."/>
            <person name="Radune D."/>
            <person name="Toms B.S."/>
            <person name="Henrissat B."/>
            <person name="Coutinho P.M."/>
            <person name="Schwarz S."/>
            <person name="Field L."/>
            <person name="Trindade-Silva A.E."/>
            <person name="Soares C.A.G."/>
            <person name="Elshahawi S."/>
            <person name="Hanora A."/>
            <person name="Schmidt E.W."/>
            <person name="Haygood M.G."/>
            <person name="Posfai J."/>
            <person name="Benner J."/>
            <person name="Madinger C."/>
            <person name="Nove J."/>
            <person name="Anton B."/>
            <person name="Chaudhary K."/>
            <person name="Foster J."/>
            <person name="Holman A."/>
            <person name="Kumar S."/>
            <person name="Lessard P.A."/>
            <person name="Luyten Y.A."/>
            <person name="Slatko B."/>
            <person name="Wood N."/>
            <person name="Wu B."/>
            <person name="Teplitski M."/>
            <person name="Mougous J.D."/>
            <person name="Ward N."/>
            <person name="Eisen J.A."/>
            <person name="Badger J.H."/>
            <person name="Distel D.L."/>
        </authorList>
    </citation>
    <scope>NUCLEOTIDE SEQUENCE [LARGE SCALE GENOMIC DNA]</scope>
    <source>
        <strain evidence="10">ATCC 39867 / T7901</strain>
    </source>
</reference>
<evidence type="ECO:0000256" key="4">
    <source>
        <dbReference type="ARBA" id="ARBA00023002"/>
    </source>
</evidence>
<dbReference type="HAMAP" id="MF_02092">
    <property type="entry name" value="DLDH_Dld"/>
    <property type="match status" value="1"/>
</dbReference>
<keyword evidence="5" id="KW-0472">Membrane</keyword>
<accession>C5BSR5</accession>
<feature type="binding site" evidence="5 7">
    <location>
        <position position="147"/>
    </location>
    <ligand>
        <name>FAD</name>
        <dbReference type="ChEBI" id="CHEBI:57692"/>
    </ligand>
</feature>
<dbReference type="KEGG" id="ttu:TERTU_1470"/>
<keyword evidence="5" id="KW-1003">Cell membrane</keyword>
<dbReference type="Gene3D" id="3.30.70.610">
    <property type="entry name" value="D-lactate dehydrogenase, cap domain, subdomain 1"/>
    <property type="match status" value="2"/>
</dbReference>
<dbReference type="GO" id="GO:0031234">
    <property type="term" value="C:extrinsic component of cytoplasmic side of plasma membrane"/>
    <property type="evidence" value="ECO:0007669"/>
    <property type="project" value="UniProtKB-UniRule"/>
</dbReference>
<keyword evidence="3 5" id="KW-0274">FAD</keyword>
<protein>
    <recommendedName>
        <fullName evidence="5">Quinone-dependent D-lactate dehydrogenase</fullName>
        <ecNumber evidence="5">1.1.5.12</ecNumber>
    </recommendedName>
    <alternativeName>
        <fullName evidence="5">D-lactate dehydrogenase</fullName>
        <shortName evidence="5">D-LDH</shortName>
    </alternativeName>
</protein>
<dbReference type="InterPro" id="IPR016164">
    <property type="entry name" value="FAD-linked_Oxase-like_C"/>
</dbReference>
<dbReference type="InterPro" id="IPR016167">
    <property type="entry name" value="FAD-bd_PCMH_sub1"/>
</dbReference>
<dbReference type="SUPFAM" id="SSF55103">
    <property type="entry name" value="FAD-linked oxidases, C-terminal domain"/>
    <property type="match status" value="1"/>
</dbReference>
<keyword evidence="5" id="KW-0997">Cell inner membrane</keyword>
<dbReference type="InterPro" id="IPR051264">
    <property type="entry name" value="FAD-oxidored/transferase_4"/>
</dbReference>
<dbReference type="PANTHER" id="PTHR43716">
    <property type="entry name" value="D-2-HYDROXYGLUTARATE DEHYDROGENASE, MITOCHONDRIAL"/>
    <property type="match status" value="1"/>
</dbReference>
<dbReference type="GO" id="GO:0102029">
    <property type="term" value="F:D-lactate dehydrogenase (quinone) activity"/>
    <property type="evidence" value="ECO:0007669"/>
    <property type="project" value="UniProtKB-EC"/>
</dbReference>
<feature type="binding site" evidence="5 7">
    <location>
        <position position="157"/>
    </location>
    <ligand>
        <name>FAD</name>
        <dbReference type="ChEBI" id="CHEBI:57692"/>
    </ligand>
</feature>
<dbReference type="Gene3D" id="3.30.1370.20">
    <property type="entry name" value="D-lactate dehydrogenase, cap domain, subdomain 2"/>
    <property type="match status" value="1"/>
</dbReference>
<comment type="catalytic activity">
    <reaction evidence="5 6">
        <text>(R)-lactate + a quinone = a quinol + pyruvate</text>
        <dbReference type="Rhea" id="RHEA:51468"/>
        <dbReference type="ChEBI" id="CHEBI:15361"/>
        <dbReference type="ChEBI" id="CHEBI:16004"/>
        <dbReference type="ChEBI" id="CHEBI:24646"/>
        <dbReference type="ChEBI" id="CHEBI:132124"/>
        <dbReference type="EC" id="1.1.5.12"/>
    </reaction>
</comment>
<dbReference type="InterPro" id="IPR012256">
    <property type="entry name" value="D_lactate_DH"/>
</dbReference>
<dbReference type="InterPro" id="IPR016166">
    <property type="entry name" value="FAD-bd_PCMH"/>
</dbReference>
<dbReference type="InterPro" id="IPR016172">
    <property type="entry name" value="D-lactate_DH_C-sub1"/>
</dbReference>